<accession>F8II57</accession>
<sequence length="49" mass="5366">MFSRHGSSSDRPAVPHGLESSLIIAFTNLSSIALQMRVEWCQSLCDGET</sequence>
<organism evidence="1 2">
    <name type="scientific">Alicyclobacillus acidocaldarius (strain Tc-4-1)</name>
    <name type="common">Bacillus acidocaldarius</name>
    <dbReference type="NCBI Taxonomy" id="1048834"/>
    <lineage>
        <taxon>Bacteria</taxon>
        <taxon>Bacillati</taxon>
        <taxon>Bacillota</taxon>
        <taxon>Bacilli</taxon>
        <taxon>Bacillales</taxon>
        <taxon>Alicyclobacillaceae</taxon>
        <taxon>Alicyclobacillus</taxon>
    </lineage>
</organism>
<dbReference type="HOGENOM" id="CLU_3131532_0_0_9"/>
<dbReference type="Proteomes" id="UP000000292">
    <property type="component" value="Chromosome"/>
</dbReference>
<reference evidence="2" key="2">
    <citation type="submission" date="2011-06" db="EMBL/GenBank/DDBJ databases">
        <title>The complete genome sequence of Alicyclobacillus acidocaldarius sp. Tc-4-1.</title>
        <authorList>
            <person name="Chen Y."/>
            <person name="He Y."/>
            <person name="Dong Z."/>
            <person name="Hu S."/>
        </authorList>
    </citation>
    <scope>NUCLEOTIDE SEQUENCE [LARGE SCALE GENOMIC DNA]</scope>
    <source>
        <strain evidence="2">Tc-4-1</strain>
    </source>
</reference>
<dbReference type="AlphaFoldDB" id="F8II57"/>
<dbReference type="PATRIC" id="fig|1048834.4.peg.2501"/>
<name>F8II57_ALIAT</name>
<reference evidence="1 2" key="1">
    <citation type="journal article" date="2011" name="J. Bacteriol.">
        <title>Complete Genome Sequence of Alicyclobacillus acidocaldarius Strain Tc-4-1.</title>
        <authorList>
            <person name="Chen Y."/>
            <person name="He Y."/>
            <person name="Zhang B."/>
            <person name="Yang J."/>
            <person name="Li W."/>
            <person name="Dong Z."/>
            <person name="Hu S."/>
        </authorList>
    </citation>
    <scope>NUCLEOTIDE SEQUENCE [LARGE SCALE GENOMIC DNA]</scope>
    <source>
        <strain evidence="1 2">Tc-4-1</strain>
    </source>
</reference>
<protein>
    <submittedName>
        <fullName evidence="1">Uncharacterized protein</fullName>
    </submittedName>
</protein>
<dbReference type="EMBL" id="CP002902">
    <property type="protein sequence ID" value="AEJ44537.1"/>
    <property type="molecule type" value="Genomic_DNA"/>
</dbReference>
<evidence type="ECO:0000313" key="2">
    <source>
        <dbReference type="Proteomes" id="UP000000292"/>
    </source>
</evidence>
<dbReference type="KEGG" id="aad:TC41_2642"/>
<evidence type="ECO:0000313" key="1">
    <source>
        <dbReference type="EMBL" id="AEJ44537.1"/>
    </source>
</evidence>
<proteinExistence type="predicted"/>
<gene>
    <name evidence="1" type="ordered locus">TC41_2642</name>
</gene>